<reference evidence="2" key="1">
    <citation type="journal article" date="2019" name="Int. J. Syst. Evol. Microbiol.">
        <title>The Global Catalogue of Microorganisms (GCM) 10K type strain sequencing project: providing services to taxonomists for standard genome sequencing and annotation.</title>
        <authorList>
            <consortium name="The Broad Institute Genomics Platform"/>
            <consortium name="The Broad Institute Genome Sequencing Center for Infectious Disease"/>
            <person name="Wu L."/>
            <person name="Ma J."/>
        </authorList>
    </citation>
    <scope>NUCLEOTIDE SEQUENCE [LARGE SCALE GENOMIC DNA]</scope>
    <source>
        <strain evidence="2">JCM 16014</strain>
    </source>
</reference>
<organism evidence="1 2">
    <name type="scientific">Catenulispora yoronensis</name>
    <dbReference type="NCBI Taxonomy" id="450799"/>
    <lineage>
        <taxon>Bacteria</taxon>
        <taxon>Bacillati</taxon>
        <taxon>Actinomycetota</taxon>
        <taxon>Actinomycetes</taxon>
        <taxon>Catenulisporales</taxon>
        <taxon>Catenulisporaceae</taxon>
        <taxon>Catenulispora</taxon>
    </lineage>
</organism>
<dbReference type="RefSeq" id="WP_344667143.1">
    <property type="nucleotide sequence ID" value="NZ_BAAAQN010000022.1"/>
</dbReference>
<comment type="caution">
    <text evidence="1">The sequence shown here is derived from an EMBL/GenBank/DDBJ whole genome shotgun (WGS) entry which is preliminary data.</text>
</comment>
<proteinExistence type="predicted"/>
<evidence type="ECO:0008006" key="3">
    <source>
        <dbReference type="Google" id="ProtNLM"/>
    </source>
</evidence>
<gene>
    <name evidence="1" type="ORF">GCM10009839_39930</name>
</gene>
<dbReference type="EMBL" id="BAAAQN010000022">
    <property type="protein sequence ID" value="GAA2035272.1"/>
    <property type="molecule type" value="Genomic_DNA"/>
</dbReference>
<sequence length="455" mass="50084">MTEGTLFKALVAQRRWTYEGFHTQFKLTARELAEEERDPRVETLTVAVRTFRNWTSGQVKTLPQADQCRVLERLFNRPVEELFAKASDASTAAEPWESGLVLPSRSLEVVRAEPGQDLKGQLEMAARRAQRFAEFAEASGVGNNTIENIQFELQRLATDYTQKPLALILNDLIDVQNETFQYLEQRQRPEQARELYLLAAIGTGMLAKASHDLGDPRSAMTHARTAVICAENAAHDGMQGWIRGLQSMVAYWAGQHQTAIKYARMGQPFASRTAGTARIWLSSLEARACAALGDVEGTQSAILKAESAWDQTLPDDLDQYGGILTFTRPRQLYYAADALVWLPGEAVDSESAAGIALSAYEDAPATIRSFSDEAGTRTDLALGRLANGELEGAVDALGPVFDLPAERRINGIRTSMMHVHEALRGAAFRQVSGAADIREQIEDFCQTPAVAALPR</sequence>
<protein>
    <recommendedName>
        <fullName evidence="3">XRE family transcriptional regulator</fullName>
    </recommendedName>
</protein>
<dbReference type="Proteomes" id="UP001500751">
    <property type="component" value="Unassembled WGS sequence"/>
</dbReference>
<evidence type="ECO:0000313" key="2">
    <source>
        <dbReference type="Proteomes" id="UP001500751"/>
    </source>
</evidence>
<accession>A0ABP5FWF2</accession>
<name>A0ABP5FWF2_9ACTN</name>
<keyword evidence="2" id="KW-1185">Reference proteome</keyword>
<evidence type="ECO:0000313" key="1">
    <source>
        <dbReference type="EMBL" id="GAA2035272.1"/>
    </source>
</evidence>